<keyword evidence="4" id="KW-1185">Reference proteome</keyword>
<feature type="domain" description="DUF5979" evidence="2">
    <location>
        <begin position="422"/>
        <end position="518"/>
    </location>
</feature>
<keyword evidence="1" id="KW-0472">Membrane</keyword>
<dbReference type="EMBL" id="CP001829">
    <property type="protein sequence ID" value="ADL10468.2"/>
    <property type="molecule type" value="Genomic_DNA"/>
</dbReference>
<evidence type="ECO:0000313" key="3">
    <source>
        <dbReference type="EMBL" id="ADL10468.2"/>
    </source>
</evidence>
<name>D9QA92_CORP2</name>
<dbReference type="HOGENOM" id="CLU_010359_0_0_11"/>
<dbReference type="NCBIfam" id="TIGR01167">
    <property type="entry name" value="LPXTG_anchor"/>
    <property type="match status" value="1"/>
</dbReference>
<dbReference type="Proteomes" id="UP000000276">
    <property type="component" value="Chromosome"/>
</dbReference>
<dbReference type="GeneID" id="93974656"/>
<evidence type="ECO:0000259" key="2">
    <source>
        <dbReference type="Pfam" id="PF19407"/>
    </source>
</evidence>
<feature type="domain" description="DUF5979" evidence="2">
    <location>
        <begin position="9"/>
        <end position="93"/>
    </location>
</feature>
<feature type="domain" description="DUF5979" evidence="2">
    <location>
        <begin position="307"/>
        <end position="416"/>
    </location>
</feature>
<feature type="domain" description="DUF5979" evidence="2">
    <location>
        <begin position="524"/>
        <end position="623"/>
    </location>
</feature>
<protein>
    <submittedName>
        <fullName evidence="3">LPXTG cell wall anchor domain-containing protein</fullName>
    </submittedName>
</protein>
<accession>D9QA92</accession>
<evidence type="ECO:0000313" key="4">
    <source>
        <dbReference type="Proteomes" id="UP000000276"/>
    </source>
</evidence>
<feature type="transmembrane region" description="Helical" evidence="1">
    <location>
        <begin position="686"/>
        <end position="706"/>
    </location>
</feature>
<keyword evidence="1" id="KW-0812">Transmembrane</keyword>
<gene>
    <name evidence="3" type="ORF">CPC231_05000</name>
</gene>
<dbReference type="RefSeq" id="WP_014522713.1">
    <property type="nucleotide sequence ID" value="NC_017301.2"/>
</dbReference>
<evidence type="ECO:0000256" key="1">
    <source>
        <dbReference type="SAM" id="Phobius"/>
    </source>
</evidence>
<dbReference type="OrthoDB" id="4418830at2"/>
<dbReference type="InterPro" id="IPR046022">
    <property type="entry name" value="DUF5979"/>
</dbReference>
<reference evidence="3 4" key="1">
    <citation type="journal article" date="2011" name="J. Bacteriol.">
        <title>Complete genome sequence of Corynebacterium pseudotuberculosis I19, a strain isolated from a cow in Israel with bovine mastitis.</title>
        <authorList>
            <consortium name="Consortium: Rede Paraense de Genomica e Proteomica (RPGP)"/>
            <person name="Silva A."/>
            <person name="Schneider M.P."/>
            <person name="Cerdeira L."/>
            <person name="Barbosa M.S."/>
            <person name="Ramos R.T."/>
            <person name="Carneiro A.R."/>
            <person name="Santos R."/>
            <person name="Lima M."/>
            <person name="D'Afonseca V."/>
            <person name="Almeida S.S."/>
            <person name="Santos A.R."/>
            <person name="Soares S.C."/>
            <person name="Pinto A.C."/>
            <person name="Ali A."/>
            <person name="Dorella F.A."/>
            <person name="Rocha F."/>
            <person name="de Abreu V.A."/>
            <person name="Trost E."/>
            <person name="Tauch A."/>
            <person name="Shpigel N."/>
            <person name="Miyoshi A."/>
            <person name="Azevedo V."/>
        </authorList>
    </citation>
    <scope>NUCLEOTIDE SEQUENCE [LARGE SCALE GENOMIC DNA]</scope>
    <source>
        <strain evidence="3 4">C231</strain>
    </source>
</reference>
<proteinExistence type="predicted"/>
<feature type="domain" description="DUF5979" evidence="2">
    <location>
        <begin position="100"/>
        <end position="201"/>
    </location>
</feature>
<dbReference type="eggNOG" id="COG3170">
    <property type="taxonomic scope" value="Bacteria"/>
</dbReference>
<organism evidence="3 4">
    <name type="scientific">Corynebacterium pseudotuberculosis (strain C231)</name>
    <dbReference type="NCBI Taxonomy" id="681645"/>
    <lineage>
        <taxon>Bacteria</taxon>
        <taxon>Bacillati</taxon>
        <taxon>Actinomycetota</taxon>
        <taxon>Actinomycetes</taxon>
        <taxon>Mycobacteriales</taxon>
        <taxon>Corynebacteriaceae</taxon>
        <taxon>Corynebacterium</taxon>
    </lineage>
</organism>
<sequence>MGADDVVKQLEDREFTFKYTCCNDAEAIAKVSKNKPFESPKQYPLGTECTVKEEAIDTEVKWQKWTHTLTPSDGKIKINAENTAKVVASNTYTQVPKGKFTVNKKLEGPATLLADESVQNRKFKGRYRCGTQEWTQFEFSVKVPFVSPEYPEETLCYIEERTDSTEISGFTWSEVNGNKQKLSILHDNNANIQVELINKYTQKIGGFKLTKFVDGPAASLAKGIEYKFDYVCGEKTGSLRVKEGETVDSPADIPINTECAITESEVNAPAGVTWVGMLLNSEKFIIKEGETVNIHAKNTFEHSKGGFSILKTVGGDAADLSMFKSKHYEFNYVCDQPNGQLVKGTISATPGKSVVVKDILVGSKCEVTEAQSAYPNVDWLVEFSGEGVESEGNKATFNIADSNSPSVNLKVKNTFTQYKGGFSIEKSVIVEEGIKTPQEFVFTWTCGNTNGEVKVPVKNGKGFVDVSEEKIPVGTSCVVVEKDSRVAGAELATEWKNQRFTIGKRSEIVQVSATNTYKHETGGFLIEKQIIGGARDKAVDKTFTFNYVCNKDGKEIRKASTQIKGEGSSEFIDALPVGTECRIEEQDAKIAGAFWKHTISDQGKFKISSANVIYKIAVVNGYESPNFLPILPLIPIIPLVPFIVGPPQPPVITPVAPISKTPPSEEPHEVKAVPARDKSSLAKTGANTLGIAFVAVLLVGIGLLLVRRNRKRARTN</sequence>
<keyword evidence="1" id="KW-1133">Transmembrane helix</keyword>
<dbReference type="AlphaFoldDB" id="D9QA92"/>
<dbReference type="PATRIC" id="fig|681645.3.peg.1035"/>
<dbReference type="STRING" id="681645.CpC231_0990"/>
<dbReference type="Pfam" id="PF19407">
    <property type="entry name" value="DUF5979"/>
    <property type="match status" value="6"/>
</dbReference>
<reference evidence="3 4" key="2">
    <citation type="journal article" date="2011" name="PLoS ONE">
        <title>Evidence for reductive genome evolution and lateral acquisition of virulence functions in two Corynebacterium pseudotuberculosis strains.</title>
        <authorList>
            <person name="Ruiz J.C."/>
            <person name="D'Afonseca V."/>
            <person name="Silva A."/>
            <person name="Ali A."/>
            <person name="Pinto A.C."/>
            <person name="Santos A.R."/>
            <person name="Rocha A.A."/>
            <person name="Lopes D.O."/>
            <person name="Dorella F.A."/>
            <person name="Pacheco L.G."/>
            <person name="Costa M.P."/>
            <person name="Turk M.Z."/>
            <person name="Seyffert N."/>
            <person name="Moraes P.M."/>
            <person name="Soares S.C."/>
            <person name="Almeida S.S."/>
            <person name="Castro T.L."/>
            <person name="Abreu V.A."/>
            <person name="Trost E."/>
            <person name="Baumbach J."/>
            <person name="Tauch A."/>
            <person name="Schneider M.P."/>
            <person name="McCulloch J."/>
            <person name="Cerdeira L.T."/>
            <person name="Ramos R.T."/>
            <person name="Zerlotini A."/>
            <person name="Dominitini A."/>
            <person name="Resende D.M."/>
            <person name="Coser E.M."/>
            <person name="Oliveira L.M."/>
            <person name="Pedrosa A.L."/>
            <person name="Vieira C.U."/>
            <person name="Guimaraes C.T."/>
            <person name="Bartholomeu D.C."/>
            <person name="Oliveira D.M."/>
            <person name="Santos F.R."/>
            <person name="Rabelo E.M."/>
            <person name="Lobo F.P."/>
            <person name="Franco G.R."/>
            <person name="Costa A.F."/>
            <person name="Castro I.M."/>
            <person name="Dias S.R."/>
            <person name="Ferro J.A."/>
            <person name="Ortega J.M."/>
            <person name="Paiva L.V."/>
            <person name="Goulart L.R."/>
            <person name="Almeida J.F."/>
            <person name="Ferro M.I."/>
            <person name="Carneiro N.P."/>
            <person name="Falcao P.R."/>
            <person name="Grynberg P."/>
            <person name="Teixeira S.M."/>
            <person name="Brommonschenkel S."/>
            <person name="Oliveira S.C."/>
            <person name="Meyer R."/>
            <person name="Moore R.J."/>
            <person name="Miyoshi A."/>
            <person name="Oliveira G.C."/>
            <person name="Azevedo V."/>
        </authorList>
    </citation>
    <scope>NUCLEOTIDE SEQUENCE [LARGE SCALE GENOMIC DNA]</scope>
    <source>
        <strain evidence="3 4">C231</strain>
    </source>
</reference>
<feature type="domain" description="DUF5979" evidence="2">
    <location>
        <begin position="207"/>
        <end position="301"/>
    </location>
</feature>
<dbReference type="KEGG" id="cpq:CPC231_05000"/>